<gene>
    <name evidence="1" type="ORF">K504DRAFT_452132</name>
</gene>
<accession>A0A6G1JQY6</accession>
<keyword evidence="2" id="KW-1185">Reference proteome</keyword>
<dbReference type="Proteomes" id="UP000799428">
    <property type="component" value="Unassembled WGS sequence"/>
</dbReference>
<proteinExistence type="predicted"/>
<name>A0A6G1JQY6_9PLEO</name>
<organism evidence="1 2">
    <name type="scientific">Pleomassaria siparia CBS 279.74</name>
    <dbReference type="NCBI Taxonomy" id="1314801"/>
    <lineage>
        <taxon>Eukaryota</taxon>
        <taxon>Fungi</taxon>
        <taxon>Dikarya</taxon>
        <taxon>Ascomycota</taxon>
        <taxon>Pezizomycotina</taxon>
        <taxon>Dothideomycetes</taxon>
        <taxon>Pleosporomycetidae</taxon>
        <taxon>Pleosporales</taxon>
        <taxon>Pleomassariaceae</taxon>
        <taxon>Pleomassaria</taxon>
    </lineage>
</organism>
<protein>
    <submittedName>
        <fullName evidence="1">Uncharacterized protein</fullName>
    </submittedName>
</protein>
<evidence type="ECO:0000313" key="1">
    <source>
        <dbReference type="EMBL" id="KAF2702958.1"/>
    </source>
</evidence>
<sequence length="115" mass="14073">MAFFSVPGELRNKIYERGLVPFDKVIRYKEDMDPVRPPLTTRLCRQIRVGMMLIFYKQNSFILPQAIYTFESIKWFRMENRRYFEYKYKKQQEEPTLRNSPVGIVMKWLHHFGLE</sequence>
<dbReference type="AlphaFoldDB" id="A0A6G1JQY6"/>
<reference evidence="1" key="1">
    <citation type="journal article" date="2020" name="Stud. Mycol.">
        <title>101 Dothideomycetes genomes: a test case for predicting lifestyles and emergence of pathogens.</title>
        <authorList>
            <person name="Haridas S."/>
            <person name="Albert R."/>
            <person name="Binder M."/>
            <person name="Bloem J."/>
            <person name="Labutti K."/>
            <person name="Salamov A."/>
            <person name="Andreopoulos B."/>
            <person name="Baker S."/>
            <person name="Barry K."/>
            <person name="Bills G."/>
            <person name="Bluhm B."/>
            <person name="Cannon C."/>
            <person name="Castanera R."/>
            <person name="Culley D."/>
            <person name="Daum C."/>
            <person name="Ezra D."/>
            <person name="Gonzalez J."/>
            <person name="Henrissat B."/>
            <person name="Kuo A."/>
            <person name="Liang C."/>
            <person name="Lipzen A."/>
            <person name="Lutzoni F."/>
            <person name="Magnuson J."/>
            <person name="Mondo S."/>
            <person name="Nolan M."/>
            <person name="Ohm R."/>
            <person name="Pangilinan J."/>
            <person name="Park H.-J."/>
            <person name="Ramirez L."/>
            <person name="Alfaro M."/>
            <person name="Sun H."/>
            <person name="Tritt A."/>
            <person name="Yoshinaga Y."/>
            <person name="Zwiers L.-H."/>
            <person name="Turgeon B."/>
            <person name="Goodwin S."/>
            <person name="Spatafora J."/>
            <person name="Crous P."/>
            <person name="Grigoriev I."/>
        </authorList>
    </citation>
    <scope>NUCLEOTIDE SEQUENCE</scope>
    <source>
        <strain evidence="1">CBS 279.74</strain>
    </source>
</reference>
<evidence type="ECO:0000313" key="2">
    <source>
        <dbReference type="Proteomes" id="UP000799428"/>
    </source>
</evidence>
<dbReference type="EMBL" id="MU005791">
    <property type="protein sequence ID" value="KAF2702958.1"/>
    <property type="molecule type" value="Genomic_DNA"/>
</dbReference>
<dbReference type="OrthoDB" id="62952at2759"/>